<gene>
    <name evidence="2" type="ORF">ACFQ34_30120</name>
</gene>
<feature type="compositionally biased region" description="Low complexity" evidence="1">
    <location>
        <begin position="18"/>
        <end position="35"/>
    </location>
</feature>
<protein>
    <submittedName>
        <fullName evidence="2">ATPase</fullName>
    </submittedName>
</protein>
<sequence>GERSRRWAGPAQGGTARGGPAPADPASDGAAPADTASDDRGADGRAAASRAADGTAAVESGEAVFRRAGEIWTVGWAGREVRLRDSKGMRDLAVLLARPGREVAVHELTGALGAAVATRPVELADRTAVEAYRARLRQLAAEIDDAADDNDDGRRARAVAEREALLAELGAVTGLGGRPRTAGSDVERMRKAVGNRIRQALARIDAAHPDLGRHLTVSVRTGTFCRYAPDREVRWRL</sequence>
<reference evidence="3" key="1">
    <citation type="journal article" date="2019" name="Int. J. Syst. Evol. Microbiol.">
        <title>The Global Catalogue of Microorganisms (GCM) 10K type strain sequencing project: providing services to taxonomists for standard genome sequencing and annotation.</title>
        <authorList>
            <consortium name="The Broad Institute Genomics Platform"/>
            <consortium name="The Broad Institute Genome Sequencing Center for Infectious Disease"/>
            <person name="Wu L."/>
            <person name="Ma J."/>
        </authorList>
    </citation>
    <scope>NUCLEOTIDE SEQUENCE [LARGE SCALE GENOMIC DNA]</scope>
    <source>
        <strain evidence="3">CCUG 49018</strain>
    </source>
</reference>
<proteinExistence type="predicted"/>
<feature type="compositionally biased region" description="Low complexity" evidence="1">
    <location>
        <begin position="44"/>
        <end position="53"/>
    </location>
</feature>
<dbReference type="Proteomes" id="UP001597182">
    <property type="component" value="Unassembled WGS sequence"/>
</dbReference>
<name>A0ABW3VQW1_9PSEU</name>
<feature type="non-terminal residue" evidence="2">
    <location>
        <position position="1"/>
    </location>
</feature>
<dbReference type="EMBL" id="JBHTMB010000299">
    <property type="protein sequence ID" value="MFD1237562.1"/>
    <property type="molecule type" value="Genomic_DNA"/>
</dbReference>
<organism evidence="2 3">
    <name type="scientific">Pseudonocardia benzenivorans</name>
    <dbReference type="NCBI Taxonomy" id="228005"/>
    <lineage>
        <taxon>Bacteria</taxon>
        <taxon>Bacillati</taxon>
        <taxon>Actinomycetota</taxon>
        <taxon>Actinomycetes</taxon>
        <taxon>Pseudonocardiales</taxon>
        <taxon>Pseudonocardiaceae</taxon>
        <taxon>Pseudonocardia</taxon>
    </lineage>
</organism>
<comment type="caution">
    <text evidence="2">The sequence shown here is derived from an EMBL/GenBank/DDBJ whole genome shotgun (WGS) entry which is preliminary data.</text>
</comment>
<feature type="region of interest" description="Disordered" evidence="1">
    <location>
        <begin position="1"/>
        <end position="53"/>
    </location>
</feature>
<evidence type="ECO:0000256" key="1">
    <source>
        <dbReference type="SAM" id="MobiDB-lite"/>
    </source>
</evidence>
<evidence type="ECO:0000313" key="2">
    <source>
        <dbReference type="EMBL" id="MFD1237562.1"/>
    </source>
</evidence>
<keyword evidence="3" id="KW-1185">Reference proteome</keyword>
<evidence type="ECO:0000313" key="3">
    <source>
        <dbReference type="Proteomes" id="UP001597182"/>
    </source>
</evidence>
<accession>A0ABW3VQW1</accession>